<feature type="domain" description="Histidine kinase" evidence="7">
    <location>
        <begin position="208"/>
        <end position="430"/>
    </location>
</feature>
<evidence type="ECO:0000256" key="6">
    <source>
        <dbReference type="SAM" id="Coils"/>
    </source>
</evidence>
<dbReference type="GO" id="GO:0005524">
    <property type="term" value="F:ATP binding"/>
    <property type="evidence" value="ECO:0007669"/>
    <property type="project" value="UniProtKB-KW"/>
</dbReference>
<dbReference type="Gene3D" id="3.40.50.2300">
    <property type="match status" value="1"/>
</dbReference>
<feature type="modified residue" description="4-aspartylphosphate" evidence="5">
    <location>
        <position position="510"/>
    </location>
</feature>
<evidence type="ECO:0000259" key="8">
    <source>
        <dbReference type="PROSITE" id="PS50110"/>
    </source>
</evidence>
<dbReference type="SUPFAM" id="SSF47384">
    <property type="entry name" value="Homodimeric domain of signal transducing histidine kinase"/>
    <property type="match status" value="1"/>
</dbReference>
<dbReference type="InterPro" id="IPR000014">
    <property type="entry name" value="PAS"/>
</dbReference>
<dbReference type="SMART" id="SM00388">
    <property type="entry name" value="HisKA"/>
    <property type="match status" value="1"/>
</dbReference>
<dbReference type="Pfam" id="PF00512">
    <property type="entry name" value="HisKA"/>
    <property type="match status" value="1"/>
</dbReference>
<dbReference type="PANTHER" id="PTHR45339">
    <property type="entry name" value="HYBRID SIGNAL TRANSDUCTION HISTIDINE KINASE J"/>
    <property type="match status" value="1"/>
</dbReference>
<dbReference type="SMART" id="SM00387">
    <property type="entry name" value="HATPase_c"/>
    <property type="match status" value="1"/>
</dbReference>
<keyword evidence="10" id="KW-1185">Reference proteome</keyword>
<dbReference type="CDD" id="cd00082">
    <property type="entry name" value="HisKA"/>
    <property type="match status" value="1"/>
</dbReference>
<proteinExistence type="predicted"/>
<dbReference type="InterPro" id="IPR011006">
    <property type="entry name" value="CheY-like_superfamily"/>
</dbReference>
<keyword evidence="4" id="KW-0902">Two-component regulatory system</keyword>
<dbReference type="Gene3D" id="1.10.287.130">
    <property type="match status" value="1"/>
</dbReference>
<protein>
    <recommendedName>
        <fullName evidence="2">histidine kinase</fullName>
        <ecNumber evidence="2">2.7.13.3</ecNumber>
    </recommendedName>
</protein>
<dbReference type="PRINTS" id="PR00344">
    <property type="entry name" value="BCTRLSENSOR"/>
</dbReference>
<dbReference type="CDD" id="cd17546">
    <property type="entry name" value="REC_hyHK_CKI1_RcsC-like"/>
    <property type="match status" value="1"/>
</dbReference>
<evidence type="ECO:0000259" key="7">
    <source>
        <dbReference type="PROSITE" id="PS50109"/>
    </source>
</evidence>
<name>A0ABW3J083_9FLAO</name>
<reference evidence="10" key="1">
    <citation type="journal article" date="2019" name="Int. J. Syst. Evol. Microbiol.">
        <title>The Global Catalogue of Microorganisms (GCM) 10K type strain sequencing project: providing services to taxonomists for standard genome sequencing and annotation.</title>
        <authorList>
            <consortium name="The Broad Institute Genomics Platform"/>
            <consortium name="The Broad Institute Genome Sequencing Center for Infectious Disease"/>
            <person name="Wu L."/>
            <person name="Ma J."/>
        </authorList>
    </citation>
    <scope>NUCLEOTIDE SEQUENCE [LARGE SCALE GENOMIC DNA]</scope>
    <source>
        <strain evidence="10">CECT 7649</strain>
    </source>
</reference>
<dbReference type="Gene3D" id="3.30.450.20">
    <property type="entry name" value="PAS domain"/>
    <property type="match status" value="1"/>
</dbReference>
<comment type="caution">
    <text evidence="9">The sequence shown here is derived from an EMBL/GenBank/DDBJ whole genome shotgun (WGS) entry which is preliminary data.</text>
</comment>
<dbReference type="EC" id="2.7.13.3" evidence="2"/>
<sequence>MDNIKKNSDAINLIRQKAEEVIQSKTSKFNSKLSESEILKLIHELEVHQIELEMQNEELIIAKEKAEKASEKYAELYVFAPFGYYTISNTGQILELNLAASQILDRERSFLLNRQFGIFVSEDTRPIFNEFLENIFNSYNRFTCDIAISTNLNSPKHLHLSGIITENRKQCLLTVVDISQRKQMEVELSNAKVQAEDANKAKSDFLANMSHEIRTPLNGIIGFTHLLMNTKLDENQFEYMDAINESATILQGIINDVLDLSKIESRNLELHIEKIDLIALAHNVIHLFKPQAFQKRIDLILNIDKNIPHYIFADAIRLKQILVNLIGNALKFTSTGKIEFNIDQINTSGENDITIQFSVKDTGIGIVQQNQEKIFHPFVQEDNSTSRKFGGTGLGLAITNQLLALMNSNLQLISEFGKGSNFFFNLDVKKLDIKSNSQKTIDNFSENKISVVKTDKVYSILVVEDNKINMLLSKILLKKMLPNCTIFQASDGNQAVDIVKKEPLDLILMDVQMPIKNGYESTIEIRKIKKINNLPIIALTAGILLGEKEKCIETGMDDFISKPIIESEFEQKVFQWITK</sequence>
<dbReference type="PANTHER" id="PTHR45339:SF1">
    <property type="entry name" value="HYBRID SIGNAL TRANSDUCTION HISTIDINE KINASE J"/>
    <property type="match status" value="1"/>
</dbReference>
<comment type="catalytic activity">
    <reaction evidence="1">
        <text>ATP + protein L-histidine = ADP + protein N-phospho-L-histidine.</text>
        <dbReference type="EC" id="2.7.13.3"/>
    </reaction>
</comment>
<dbReference type="CDD" id="cd16922">
    <property type="entry name" value="HATPase_EvgS-ArcB-TorS-like"/>
    <property type="match status" value="1"/>
</dbReference>
<dbReference type="PROSITE" id="PS50109">
    <property type="entry name" value="HIS_KIN"/>
    <property type="match status" value="1"/>
</dbReference>
<dbReference type="InterPro" id="IPR035965">
    <property type="entry name" value="PAS-like_dom_sf"/>
</dbReference>
<dbReference type="EMBL" id="JBHTIZ010000012">
    <property type="protein sequence ID" value="MFD0983865.1"/>
    <property type="molecule type" value="Genomic_DNA"/>
</dbReference>
<feature type="coiled-coil region" evidence="6">
    <location>
        <begin position="38"/>
        <end position="72"/>
    </location>
</feature>
<keyword evidence="3 5" id="KW-0597">Phosphoprotein</keyword>
<dbReference type="PROSITE" id="PS50110">
    <property type="entry name" value="RESPONSE_REGULATORY"/>
    <property type="match status" value="1"/>
</dbReference>
<gene>
    <name evidence="9" type="ORF">ACFQ0S_05175</name>
</gene>
<feature type="domain" description="Response regulatory" evidence="8">
    <location>
        <begin position="459"/>
        <end position="577"/>
    </location>
</feature>
<dbReference type="SUPFAM" id="SSF52172">
    <property type="entry name" value="CheY-like"/>
    <property type="match status" value="1"/>
</dbReference>
<evidence type="ECO:0000256" key="1">
    <source>
        <dbReference type="ARBA" id="ARBA00000085"/>
    </source>
</evidence>
<dbReference type="Gene3D" id="3.30.565.10">
    <property type="entry name" value="Histidine kinase-like ATPase, C-terminal domain"/>
    <property type="match status" value="1"/>
</dbReference>
<dbReference type="InterPro" id="IPR003661">
    <property type="entry name" value="HisK_dim/P_dom"/>
</dbReference>
<dbReference type="Pfam" id="PF02518">
    <property type="entry name" value="HATPase_c"/>
    <property type="match status" value="1"/>
</dbReference>
<evidence type="ECO:0000313" key="9">
    <source>
        <dbReference type="EMBL" id="MFD0983865.1"/>
    </source>
</evidence>
<dbReference type="Pfam" id="PF00072">
    <property type="entry name" value="Response_reg"/>
    <property type="match status" value="1"/>
</dbReference>
<evidence type="ECO:0000256" key="2">
    <source>
        <dbReference type="ARBA" id="ARBA00012438"/>
    </source>
</evidence>
<dbReference type="CDD" id="cd00130">
    <property type="entry name" value="PAS"/>
    <property type="match status" value="1"/>
</dbReference>
<keyword evidence="9" id="KW-0067">ATP-binding</keyword>
<organism evidence="9 10">
    <name type="scientific">Flavobacterium myungsuense</name>
    <dbReference type="NCBI Taxonomy" id="651823"/>
    <lineage>
        <taxon>Bacteria</taxon>
        <taxon>Pseudomonadati</taxon>
        <taxon>Bacteroidota</taxon>
        <taxon>Flavobacteriia</taxon>
        <taxon>Flavobacteriales</taxon>
        <taxon>Flavobacteriaceae</taxon>
        <taxon>Flavobacterium</taxon>
    </lineage>
</organism>
<dbReference type="InterPro" id="IPR001789">
    <property type="entry name" value="Sig_transdc_resp-reg_receiver"/>
</dbReference>
<dbReference type="InterPro" id="IPR036890">
    <property type="entry name" value="HATPase_C_sf"/>
</dbReference>
<keyword evidence="9" id="KW-0547">Nucleotide-binding</keyword>
<dbReference type="Proteomes" id="UP001597051">
    <property type="component" value="Unassembled WGS sequence"/>
</dbReference>
<dbReference type="InterPro" id="IPR005467">
    <property type="entry name" value="His_kinase_dom"/>
</dbReference>
<dbReference type="InterPro" id="IPR036097">
    <property type="entry name" value="HisK_dim/P_sf"/>
</dbReference>
<dbReference type="SMART" id="SM00448">
    <property type="entry name" value="REC"/>
    <property type="match status" value="1"/>
</dbReference>
<dbReference type="InterPro" id="IPR004358">
    <property type="entry name" value="Sig_transdc_His_kin-like_C"/>
</dbReference>
<accession>A0ABW3J083</accession>
<evidence type="ECO:0000313" key="10">
    <source>
        <dbReference type="Proteomes" id="UP001597051"/>
    </source>
</evidence>
<dbReference type="SUPFAM" id="SSF55874">
    <property type="entry name" value="ATPase domain of HSP90 chaperone/DNA topoisomerase II/histidine kinase"/>
    <property type="match status" value="1"/>
</dbReference>
<evidence type="ECO:0000256" key="4">
    <source>
        <dbReference type="ARBA" id="ARBA00023012"/>
    </source>
</evidence>
<dbReference type="InterPro" id="IPR003594">
    <property type="entry name" value="HATPase_dom"/>
</dbReference>
<evidence type="ECO:0000256" key="3">
    <source>
        <dbReference type="ARBA" id="ARBA00022553"/>
    </source>
</evidence>
<evidence type="ECO:0000256" key="5">
    <source>
        <dbReference type="PROSITE-ProRule" id="PRU00169"/>
    </source>
</evidence>
<dbReference type="SUPFAM" id="SSF55785">
    <property type="entry name" value="PYP-like sensor domain (PAS domain)"/>
    <property type="match status" value="1"/>
</dbReference>
<keyword evidence="6" id="KW-0175">Coiled coil</keyword>
<dbReference type="RefSeq" id="WP_379758414.1">
    <property type="nucleotide sequence ID" value="NZ_JBHSYB010000063.1"/>
</dbReference>